<keyword evidence="6" id="KW-0964">Secreted</keyword>
<evidence type="ECO:0000256" key="12">
    <source>
        <dbReference type="ARBA" id="ARBA00022824"/>
    </source>
</evidence>
<organism evidence="23 24">
    <name type="scientific">Granulicella aggregans</name>
    <dbReference type="NCBI Taxonomy" id="474949"/>
    <lineage>
        <taxon>Bacteria</taxon>
        <taxon>Pseudomonadati</taxon>
        <taxon>Acidobacteriota</taxon>
        <taxon>Terriglobia</taxon>
        <taxon>Terriglobales</taxon>
        <taxon>Acidobacteriaceae</taxon>
        <taxon>Granulicella</taxon>
    </lineage>
</organism>
<dbReference type="GO" id="GO:0070573">
    <property type="term" value="F:metallodipeptidase activity"/>
    <property type="evidence" value="ECO:0007669"/>
    <property type="project" value="InterPro"/>
</dbReference>
<evidence type="ECO:0000256" key="5">
    <source>
        <dbReference type="ARBA" id="ARBA00014116"/>
    </source>
</evidence>
<keyword evidence="18" id="KW-0458">Lysosome</keyword>
<dbReference type="Gene3D" id="3.50.30.30">
    <property type="match status" value="1"/>
</dbReference>
<evidence type="ECO:0000256" key="11">
    <source>
        <dbReference type="ARBA" id="ARBA00022801"/>
    </source>
</evidence>
<evidence type="ECO:0000256" key="15">
    <source>
        <dbReference type="ARBA" id="ARBA00023049"/>
    </source>
</evidence>
<evidence type="ECO:0000256" key="18">
    <source>
        <dbReference type="ARBA" id="ARBA00023228"/>
    </source>
</evidence>
<comment type="subcellular location">
    <subcellularLocation>
        <location evidence="1">Endoplasmic reticulum</location>
    </subcellularLocation>
    <subcellularLocation>
        <location evidence="3">Golgi apparatus</location>
    </subcellularLocation>
    <subcellularLocation>
        <location evidence="2">Lysosome</location>
    </subcellularLocation>
    <subcellularLocation>
        <location evidence="4">Secreted</location>
    </subcellularLocation>
</comment>
<keyword evidence="24" id="KW-1185">Reference proteome</keyword>
<dbReference type="GO" id="GO:0005764">
    <property type="term" value="C:lysosome"/>
    <property type="evidence" value="ECO:0007669"/>
    <property type="project" value="UniProtKB-SubCell"/>
</dbReference>
<evidence type="ECO:0000256" key="7">
    <source>
        <dbReference type="ARBA" id="ARBA00022645"/>
    </source>
</evidence>
<proteinExistence type="predicted"/>
<evidence type="ECO:0000256" key="1">
    <source>
        <dbReference type="ARBA" id="ARBA00004240"/>
    </source>
</evidence>
<feature type="region of interest" description="Disordered" evidence="21">
    <location>
        <begin position="355"/>
        <end position="375"/>
    </location>
</feature>
<evidence type="ECO:0000256" key="10">
    <source>
        <dbReference type="ARBA" id="ARBA00022729"/>
    </source>
</evidence>
<dbReference type="InterPro" id="IPR039866">
    <property type="entry name" value="CPQ"/>
</dbReference>
<evidence type="ECO:0000256" key="4">
    <source>
        <dbReference type="ARBA" id="ARBA00004613"/>
    </source>
</evidence>
<evidence type="ECO:0000256" key="17">
    <source>
        <dbReference type="ARBA" id="ARBA00023180"/>
    </source>
</evidence>
<evidence type="ECO:0000256" key="13">
    <source>
        <dbReference type="ARBA" id="ARBA00022833"/>
    </source>
</evidence>
<dbReference type="RefSeq" id="WP_184218310.1">
    <property type="nucleotide sequence ID" value="NZ_JACHIP010000004.1"/>
</dbReference>
<keyword evidence="14" id="KW-0333">Golgi apparatus</keyword>
<dbReference type="GO" id="GO:0043171">
    <property type="term" value="P:peptide catabolic process"/>
    <property type="evidence" value="ECO:0007669"/>
    <property type="project" value="TreeGrafter"/>
</dbReference>
<dbReference type="AlphaFoldDB" id="A0A7W7ZEV1"/>
<evidence type="ECO:0000256" key="20">
    <source>
        <dbReference type="ARBA" id="ARBA00033328"/>
    </source>
</evidence>
<keyword evidence="17" id="KW-0325">Glycoprotein</keyword>
<keyword evidence="12" id="KW-0256">Endoplasmic reticulum</keyword>
<keyword evidence="13" id="KW-0862">Zinc</keyword>
<dbReference type="SUPFAM" id="SSF53187">
    <property type="entry name" value="Zn-dependent exopeptidases"/>
    <property type="match status" value="1"/>
</dbReference>
<dbReference type="InterPro" id="IPR007484">
    <property type="entry name" value="Peptidase_M28"/>
</dbReference>
<comment type="caution">
    <text evidence="23">The sequence shown here is derived from an EMBL/GenBank/DDBJ whole genome shotgun (WGS) entry which is preliminary data.</text>
</comment>
<evidence type="ECO:0000313" key="24">
    <source>
        <dbReference type="Proteomes" id="UP000540989"/>
    </source>
</evidence>
<dbReference type="Proteomes" id="UP000540989">
    <property type="component" value="Unassembled WGS sequence"/>
</dbReference>
<evidence type="ECO:0000259" key="22">
    <source>
        <dbReference type="Pfam" id="PF04389"/>
    </source>
</evidence>
<keyword evidence="11" id="KW-0378">Hydrolase</keyword>
<protein>
    <recommendedName>
        <fullName evidence="5">Carboxypeptidase Q</fullName>
    </recommendedName>
    <alternativeName>
        <fullName evidence="20">Plasma glutamate carboxypeptidase</fullName>
    </alternativeName>
</protein>
<evidence type="ECO:0000256" key="21">
    <source>
        <dbReference type="SAM" id="MobiDB-lite"/>
    </source>
</evidence>
<keyword evidence="16" id="KW-0865">Zymogen</keyword>
<dbReference type="FunFam" id="3.50.30.30:FF:000009">
    <property type="entry name" value="Carboxypeptidase Q"/>
    <property type="match status" value="1"/>
</dbReference>
<evidence type="ECO:0000313" key="23">
    <source>
        <dbReference type="EMBL" id="MBB5058551.1"/>
    </source>
</evidence>
<gene>
    <name evidence="23" type="ORF">HDF16_003265</name>
</gene>
<evidence type="ECO:0000256" key="6">
    <source>
        <dbReference type="ARBA" id="ARBA00022525"/>
    </source>
</evidence>
<dbReference type="PANTHER" id="PTHR12053:SF3">
    <property type="entry name" value="CARBOXYPEPTIDASE Q"/>
    <property type="match status" value="1"/>
</dbReference>
<dbReference type="GO" id="GO:0046872">
    <property type="term" value="F:metal ion binding"/>
    <property type="evidence" value="ECO:0007669"/>
    <property type="project" value="UniProtKB-KW"/>
</dbReference>
<dbReference type="GO" id="GO:0006508">
    <property type="term" value="P:proteolysis"/>
    <property type="evidence" value="ECO:0007669"/>
    <property type="project" value="UniProtKB-KW"/>
</dbReference>
<evidence type="ECO:0000256" key="19">
    <source>
        <dbReference type="ARBA" id="ARBA00025833"/>
    </source>
</evidence>
<dbReference type="PANTHER" id="PTHR12053">
    <property type="entry name" value="PROTEASE FAMILY M28 PLASMA GLUTAMATE CARBOXYPEPTIDASE-RELATED"/>
    <property type="match status" value="1"/>
</dbReference>
<name>A0A7W7ZEV1_9BACT</name>
<sequence length="480" mass="50686">MRSSVALLAVSSFGVAIGQKPLSETYKPAADKLISASLADTEGYANLTYLCDHIGKRISGSEPLLRAIAWSSDLMKKEGLENVTTQKVMVPKWVRGKESGAIVAPVTKPLHMLGLGMSVGTAPGGITAEVVVVSNFDELKKLGEAGVKGKIVVYNAPYEGYGRTVMYRVAGASEAAKLGAVAMLVRSITPLAMQTPHTGTLGYDEKVAKIPAAAISLEDAMMLARLATEGVPVKVHLDMEAHMEPDQEAANVFGDIVGSEKPEEIVALGGHIDSWDVGQGAQDDGSGIMATLEAVNLIKKSGLKPKRTIRIVFWVNEENGDRGGEAYEKALAGKTGTHVAAIEMDGGAEKPVGFGYGSPGRRRATPNAPQTGPELSEAEMHSLELLKDIGTLLKPVEADTIRPGGGGSDIEPLMMAGVPGLGELTTAAHYFDWHHTEADTLDKVDPVEFRKNIASLAVMTYVLADMPEKLAGHKGPGTED</sequence>
<feature type="domain" description="Peptidase M28" evidence="22">
    <location>
        <begin position="251"/>
        <end position="452"/>
    </location>
</feature>
<evidence type="ECO:0000256" key="16">
    <source>
        <dbReference type="ARBA" id="ARBA00023145"/>
    </source>
</evidence>
<dbReference type="Pfam" id="PF04389">
    <property type="entry name" value="Peptidase_M28"/>
    <property type="match status" value="1"/>
</dbReference>
<keyword evidence="7 23" id="KW-0121">Carboxypeptidase</keyword>
<dbReference type="EMBL" id="JACHIP010000004">
    <property type="protein sequence ID" value="MBB5058551.1"/>
    <property type="molecule type" value="Genomic_DNA"/>
</dbReference>
<keyword evidence="9" id="KW-0479">Metal-binding</keyword>
<accession>A0A7W7ZEV1</accession>
<keyword evidence="10" id="KW-0732">Signal</keyword>
<keyword evidence="8" id="KW-0645">Protease</keyword>
<evidence type="ECO:0000256" key="8">
    <source>
        <dbReference type="ARBA" id="ARBA00022670"/>
    </source>
</evidence>
<evidence type="ECO:0000256" key="3">
    <source>
        <dbReference type="ARBA" id="ARBA00004555"/>
    </source>
</evidence>
<evidence type="ECO:0000256" key="14">
    <source>
        <dbReference type="ARBA" id="ARBA00023034"/>
    </source>
</evidence>
<dbReference type="GO" id="GO:0005615">
    <property type="term" value="C:extracellular space"/>
    <property type="evidence" value="ECO:0007669"/>
    <property type="project" value="TreeGrafter"/>
</dbReference>
<evidence type="ECO:0000256" key="9">
    <source>
        <dbReference type="ARBA" id="ARBA00022723"/>
    </source>
</evidence>
<comment type="subunit">
    <text evidence="19">Homodimer. The monomeric form is inactive while the homodimer is active.</text>
</comment>
<reference evidence="23 24" key="1">
    <citation type="submission" date="2020-08" db="EMBL/GenBank/DDBJ databases">
        <title>Genomic Encyclopedia of Type Strains, Phase IV (KMG-V): Genome sequencing to study the core and pangenomes of soil and plant-associated prokaryotes.</title>
        <authorList>
            <person name="Whitman W."/>
        </authorList>
    </citation>
    <scope>NUCLEOTIDE SEQUENCE [LARGE SCALE GENOMIC DNA]</scope>
    <source>
        <strain evidence="23 24">M8UP14</strain>
    </source>
</reference>
<evidence type="ECO:0000256" key="2">
    <source>
        <dbReference type="ARBA" id="ARBA00004371"/>
    </source>
</evidence>
<dbReference type="GO" id="GO:0004180">
    <property type="term" value="F:carboxypeptidase activity"/>
    <property type="evidence" value="ECO:0007669"/>
    <property type="project" value="UniProtKB-KW"/>
</dbReference>
<dbReference type="Gene3D" id="3.40.630.10">
    <property type="entry name" value="Zn peptidases"/>
    <property type="match status" value="1"/>
</dbReference>
<keyword evidence="15" id="KW-0482">Metalloprotease</keyword>